<evidence type="ECO:0000313" key="4">
    <source>
        <dbReference type="Proteomes" id="UP000244912"/>
    </source>
</evidence>
<feature type="region of interest" description="Disordered" evidence="1">
    <location>
        <begin position="71"/>
        <end position="107"/>
    </location>
</feature>
<feature type="compositionally biased region" description="Low complexity" evidence="1">
    <location>
        <begin position="133"/>
        <end position="151"/>
    </location>
</feature>
<keyword evidence="2" id="KW-1133">Transmembrane helix</keyword>
<dbReference type="Gene3D" id="1.10.150.20">
    <property type="entry name" value="5' to 3' exonuclease, C-terminal subdomain"/>
    <property type="match status" value="1"/>
</dbReference>
<keyword evidence="2" id="KW-0472">Membrane</keyword>
<feature type="compositionally biased region" description="Basic and acidic residues" evidence="1">
    <location>
        <begin position="322"/>
        <end position="332"/>
    </location>
</feature>
<dbReference type="EMBL" id="ONZF01000001">
    <property type="protein sequence ID" value="SPJ22897.1"/>
    <property type="molecule type" value="Genomic_DNA"/>
</dbReference>
<feature type="transmembrane region" description="Helical" evidence="2">
    <location>
        <begin position="12"/>
        <end position="36"/>
    </location>
</feature>
<protein>
    <submittedName>
        <fullName evidence="3">50S ribosomal protein L21</fullName>
    </submittedName>
</protein>
<organism evidence="3 4">
    <name type="scientific">Palleronia abyssalis</name>
    <dbReference type="NCBI Taxonomy" id="1501240"/>
    <lineage>
        <taxon>Bacteria</taxon>
        <taxon>Pseudomonadati</taxon>
        <taxon>Pseudomonadota</taxon>
        <taxon>Alphaproteobacteria</taxon>
        <taxon>Rhodobacterales</taxon>
        <taxon>Roseobacteraceae</taxon>
        <taxon>Palleronia</taxon>
    </lineage>
</organism>
<feature type="compositionally biased region" description="Basic and acidic residues" evidence="1">
    <location>
        <begin position="177"/>
        <end position="196"/>
    </location>
</feature>
<evidence type="ECO:0000256" key="2">
    <source>
        <dbReference type="SAM" id="Phobius"/>
    </source>
</evidence>
<dbReference type="GO" id="GO:0005840">
    <property type="term" value="C:ribosome"/>
    <property type="evidence" value="ECO:0007669"/>
    <property type="project" value="UniProtKB-KW"/>
</dbReference>
<evidence type="ECO:0000313" key="3">
    <source>
        <dbReference type="EMBL" id="SPJ22897.1"/>
    </source>
</evidence>
<feature type="compositionally biased region" description="Low complexity" evidence="1">
    <location>
        <begin position="166"/>
        <end position="175"/>
    </location>
</feature>
<feature type="region of interest" description="Disordered" evidence="1">
    <location>
        <begin position="322"/>
        <end position="341"/>
    </location>
</feature>
<evidence type="ECO:0000256" key="1">
    <source>
        <dbReference type="SAM" id="MobiDB-lite"/>
    </source>
</evidence>
<dbReference type="AlphaFoldDB" id="A0A2R8BRU4"/>
<feature type="region of interest" description="Disordered" evidence="1">
    <location>
        <begin position="120"/>
        <end position="277"/>
    </location>
</feature>
<keyword evidence="3" id="KW-0687">Ribonucleoprotein</keyword>
<feature type="compositionally biased region" description="Basic and acidic residues" evidence="1">
    <location>
        <begin position="264"/>
        <end position="277"/>
    </location>
</feature>
<feature type="compositionally biased region" description="Basic and acidic residues" evidence="1">
    <location>
        <begin position="236"/>
        <end position="247"/>
    </location>
</feature>
<reference evidence="3 4" key="1">
    <citation type="submission" date="2018-03" db="EMBL/GenBank/DDBJ databases">
        <authorList>
            <person name="Keele B.F."/>
        </authorList>
    </citation>
    <scope>NUCLEOTIDE SEQUENCE [LARGE SCALE GENOMIC DNA]</scope>
    <source>
        <strain evidence="3 4">CECT 8504</strain>
    </source>
</reference>
<sequence length="341" mass="35205">MTEMQRQTPSSFLLIAAIAGGIGFVAFVALMVVGNFTVSPAAFLAILIALGAAIILFFGFFSGPERGKPDLRAASHGQLGDRTVPAGTAGVQPGSATTAPSSVGNIHSDNQAEAIGATHAGRDSGTVGVGRSGATAAPTEAAGAGTLTGTTPSPDHTGDVAGGGPSSASGGMPDASLEEKAKDDTPSDRSEQEQSKSDAPAVEEPSATPSPTPDATEVETDDPKWKSSQLAGSQELADRKGDWKYEGDTDSQTKTAEIGTEPARMAEPREGGADDLKRIKGIGPKLEDLLHSMGIYHYDQIAAWSDQELAWIDENLEQFKGRASRDDWRPQAKELSGGTSA</sequence>
<proteinExistence type="predicted"/>
<accession>A0A2R8BRU4</accession>
<keyword evidence="3" id="KW-0689">Ribosomal protein</keyword>
<feature type="compositionally biased region" description="Polar residues" evidence="1">
    <location>
        <begin position="94"/>
        <end position="107"/>
    </location>
</feature>
<dbReference type="Proteomes" id="UP000244912">
    <property type="component" value="Unassembled WGS sequence"/>
</dbReference>
<feature type="compositionally biased region" description="Low complexity" evidence="1">
    <location>
        <begin position="203"/>
        <end position="215"/>
    </location>
</feature>
<keyword evidence="4" id="KW-1185">Reference proteome</keyword>
<feature type="transmembrane region" description="Helical" evidence="2">
    <location>
        <begin position="42"/>
        <end position="62"/>
    </location>
</feature>
<name>A0A2R8BRU4_9RHOB</name>
<keyword evidence="2" id="KW-0812">Transmembrane</keyword>
<gene>
    <name evidence="3" type="primary">rplU_2</name>
    <name evidence="3" type="ORF">PAA8504_00696</name>
</gene>